<dbReference type="InterPro" id="IPR003591">
    <property type="entry name" value="Leu-rich_rpt_typical-subtyp"/>
</dbReference>
<evidence type="ECO:0000256" key="5">
    <source>
        <dbReference type="SAM" id="Coils"/>
    </source>
</evidence>
<dbReference type="PANTHER" id="PTHR48051">
    <property type="match status" value="1"/>
</dbReference>
<evidence type="ECO:0000313" key="7">
    <source>
        <dbReference type="EMBL" id="KAK9747852.1"/>
    </source>
</evidence>
<keyword evidence="1" id="KW-0433">Leucine-rich repeat</keyword>
<name>A0AAW1MQG4_SAPOF</name>
<dbReference type="Gene3D" id="3.80.10.10">
    <property type="entry name" value="Ribonuclease Inhibitor"/>
    <property type="match status" value="1"/>
</dbReference>
<dbReference type="SMART" id="SM00364">
    <property type="entry name" value="LRR_BAC"/>
    <property type="match status" value="7"/>
</dbReference>
<comment type="function">
    <text evidence="4">Leucine-rich repeat protein that likely mediates protein interactions, possibly in the context of signal transduction.</text>
</comment>
<gene>
    <name evidence="7" type="ORF">RND81_02G018800</name>
</gene>
<dbReference type="PANTHER" id="PTHR48051:SF54">
    <property type="entry name" value="LEUCINE-RICH REPEAT-CONTAINING PROTEIN"/>
    <property type="match status" value="1"/>
</dbReference>
<dbReference type="SUPFAM" id="SSF52058">
    <property type="entry name" value="L domain-like"/>
    <property type="match status" value="1"/>
</dbReference>
<feature type="region of interest" description="Disordered" evidence="6">
    <location>
        <begin position="22"/>
        <end position="50"/>
    </location>
</feature>
<keyword evidence="5" id="KW-0175">Coiled coil</keyword>
<comment type="caution">
    <text evidence="7">The sequence shown here is derived from an EMBL/GenBank/DDBJ whole genome shotgun (WGS) entry which is preliminary data.</text>
</comment>
<evidence type="ECO:0000256" key="1">
    <source>
        <dbReference type="ARBA" id="ARBA00022614"/>
    </source>
</evidence>
<dbReference type="EMBL" id="JBDFQZ010000002">
    <property type="protein sequence ID" value="KAK9747852.1"/>
    <property type="molecule type" value="Genomic_DNA"/>
</dbReference>
<protein>
    <submittedName>
        <fullName evidence="7">Uncharacterized protein</fullName>
    </submittedName>
</protein>
<dbReference type="Pfam" id="PF00560">
    <property type="entry name" value="LRR_1"/>
    <property type="match status" value="1"/>
</dbReference>
<dbReference type="PROSITE" id="PS51450">
    <property type="entry name" value="LRR"/>
    <property type="match status" value="2"/>
</dbReference>
<dbReference type="InterPro" id="IPR001611">
    <property type="entry name" value="Leu-rich_rpt"/>
</dbReference>
<keyword evidence="2" id="KW-0677">Repeat</keyword>
<feature type="coiled-coil region" evidence="5">
    <location>
        <begin position="144"/>
        <end position="171"/>
    </location>
</feature>
<evidence type="ECO:0000313" key="8">
    <source>
        <dbReference type="Proteomes" id="UP001443914"/>
    </source>
</evidence>
<sequence>MDPIPTHFPILSYVMTRFPSIGSLRQPKSPTAGPDIEQPALKPDPNPQFHDSIVSRMPHLKDPKLISEMSAAVSKIAQTRSLIQTLGPRPDHESVDLARSKLAEIEFSLSAAADDGEAGGSRGGGGGERERERLERERTMYKAIVQVDETHEAYEKMLRDAEERLMRIYNRSAAAKDGVGGGGVAEETEEEVNEDVIRVLKEEGNVERVDLCGKKLRILPEAFGRLKRVVHLDLSSNQLQGIPDSISGMETLEELNLSSNSLQSLPDSIGLLLTLKILNVSGNKLTALPDSIAHCKSLVELDASCNNLGYLPTNIGFELVNLRKLLVQYNKIRNLPTSVGEMKSLEILDVHFNELRGLPLTIGKLTNLVILNLSGNFSDLKELPDTFGDLINLEELDLSNNQLHALPFSFCKLEKLIKLNLDQNPIVVPPTDVINKGVAAVKLYMAKRWADFISDEEEKSRRGNPKVGETGWLTRSVSKLNEVVSTVSEYLGSPRSPHDPLLDQER</sequence>
<comment type="similarity">
    <text evidence="3">Belongs to the SHOC2 family.</text>
</comment>
<dbReference type="InterPro" id="IPR032675">
    <property type="entry name" value="LRR_dom_sf"/>
</dbReference>
<dbReference type="PRINTS" id="PR00019">
    <property type="entry name" value="LEURICHRPT"/>
</dbReference>
<reference evidence="7" key="1">
    <citation type="submission" date="2024-03" db="EMBL/GenBank/DDBJ databases">
        <title>WGS assembly of Saponaria officinalis var. Norfolk2.</title>
        <authorList>
            <person name="Jenkins J."/>
            <person name="Shu S."/>
            <person name="Grimwood J."/>
            <person name="Barry K."/>
            <person name="Goodstein D."/>
            <person name="Schmutz J."/>
            <person name="Leebens-Mack J."/>
            <person name="Osbourn A."/>
        </authorList>
    </citation>
    <scope>NUCLEOTIDE SEQUENCE [LARGE SCALE GENOMIC DNA]</scope>
    <source>
        <strain evidence="7">JIC</strain>
    </source>
</reference>
<proteinExistence type="inferred from homology"/>
<dbReference type="FunFam" id="3.80.10.10:FF:000405">
    <property type="entry name" value="Plant intracellular Ras-group-related LRR protein 4"/>
    <property type="match status" value="1"/>
</dbReference>
<dbReference type="InterPro" id="IPR050216">
    <property type="entry name" value="LRR_domain-containing"/>
</dbReference>
<dbReference type="GO" id="GO:0005737">
    <property type="term" value="C:cytoplasm"/>
    <property type="evidence" value="ECO:0007669"/>
    <property type="project" value="TreeGrafter"/>
</dbReference>
<evidence type="ECO:0000256" key="6">
    <source>
        <dbReference type="SAM" id="MobiDB-lite"/>
    </source>
</evidence>
<organism evidence="7 8">
    <name type="scientific">Saponaria officinalis</name>
    <name type="common">Common soapwort</name>
    <name type="synonym">Lychnis saponaria</name>
    <dbReference type="NCBI Taxonomy" id="3572"/>
    <lineage>
        <taxon>Eukaryota</taxon>
        <taxon>Viridiplantae</taxon>
        <taxon>Streptophyta</taxon>
        <taxon>Embryophyta</taxon>
        <taxon>Tracheophyta</taxon>
        <taxon>Spermatophyta</taxon>
        <taxon>Magnoliopsida</taxon>
        <taxon>eudicotyledons</taxon>
        <taxon>Gunneridae</taxon>
        <taxon>Pentapetalae</taxon>
        <taxon>Caryophyllales</taxon>
        <taxon>Caryophyllaceae</taxon>
        <taxon>Caryophylleae</taxon>
        <taxon>Saponaria</taxon>
    </lineage>
</organism>
<accession>A0AAW1MQG4</accession>
<dbReference type="AlphaFoldDB" id="A0AAW1MQG4"/>
<evidence type="ECO:0000256" key="3">
    <source>
        <dbReference type="ARBA" id="ARBA00023786"/>
    </source>
</evidence>
<dbReference type="SMART" id="SM00369">
    <property type="entry name" value="LRR_TYP"/>
    <property type="match status" value="8"/>
</dbReference>
<dbReference type="Pfam" id="PF13855">
    <property type="entry name" value="LRR_8"/>
    <property type="match status" value="3"/>
</dbReference>
<keyword evidence="8" id="KW-1185">Reference proteome</keyword>
<dbReference type="Proteomes" id="UP001443914">
    <property type="component" value="Unassembled WGS sequence"/>
</dbReference>
<feature type="region of interest" description="Disordered" evidence="6">
    <location>
        <begin position="112"/>
        <end position="133"/>
    </location>
</feature>
<evidence type="ECO:0000256" key="4">
    <source>
        <dbReference type="ARBA" id="ARBA00037519"/>
    </source>
</evidence>
<evidence type="ECO:0000256" key="2">
    <source>
        <dbReference type="ARBA" id="ARBA00022737"/>
    </source>
</evidence>